<dbReference type="GO" id="GO:0016020">
    <property type="term" value="C:membrane"/>
    <property type="evidence" value="ECO:0007669"/>
    <property type="project" value="UniProtKB-SubCell"/>
</dbReference>
<feature type="transmembrane region" description="Helical" evidence="5">
    <location>
        <begin position="7"/>
        <end position="26"/>
    </location>
</feature>
<dbReference type="AlphaFoldDB" id="A0A6S6TCP8"/>
<reference evidence="6" key="1">
    <citation type="submission" date="2020-01" db="EMBL/GenBank/DDBJ databases">
        <authorList>
            <person name="Meier V. D."/>
            <person name="Meier V D."/>
        </authorList>
    </citation>
    <scope>NUCLEOTIDE SEQUENCE</scope>
    <source>
        <strain evidence="6">HLG_WM_MAG_09</strain>
    </source>
</reference>
<name>A0A6S6TCP8_9GAMM</name>
<evidence type="ECO:0000256" key="2">
    <source>
        <dbReference type="ARBA" id="ARBA00022692"/>
    </source>
</evidence>
<feature type="transmembrane region" description="Helical" evidence="5">
    <location>
        <begin position="32"/>
        <end position="49"/>
    </location>
</feature>
<dbReference type="InterPro" id="IPR052719">
    <property type="entry name" value="CvpA-like"/>
</dbReference>
<proteinExistence type="predicted"/>
<comment type="subcellular location">
    <subcellularLocation>
        <location evidence="1">Membrane</location>
        <topology evidence="1">Multi-pass membrane protein</topology>
    </subcellularLocation>
</comment>
<sequence>MQMTATLLDLGILILIVLSLIIGFIRGFVREFISLATWIAAIGFALLYFKTLAVEMPFAVHNEIARLGIAFAIIFFSVLVIGSIINFLLSTAIASIGLGGFDRFLGAIFGVLRGGLIIVLLVTLISITSFPGQSWWIESRLVPYFELGANWLKERVPEDLTRYLDSSRSLISSP</sequence>
<evidence type="ECO:0000313" key="6">
    <source>
        <dbReference type="EMBL" id="CAA6821031.1"/>
    </source>
</evidence>
<keyword evidence="4 5" id="KW-0472">Membrane</keyword>
<dbReference type="PANTHER" id="PTHR36926:SF1">
    <property type="entry name" value="COLICIN V PRODUCTION PROTEIN"/>
    <property type="match status" value="1"/>
</dbReference>
<evidence type="ECO:0000256" key="5">
    <source>
        <dbReference type="SAM" id="Phobius"/>
    </source>
</evidence>
<dbReference type="GO" id="GO:0009403">
    <property type="term" value="P:toxin biosynthetic process"/>
    <property type="evidence" value="ECO:0007669"/>
    <property type="project" value="InterPro"/>
</dbReference>
<evidence type="ECO:0000256" key="3">
    <source>
        <dbReference type="ARBA" id="ARBA00022989"/>
    </source>
</evidence>
<feature type="transmembrane region" description="Helical" evidence="5">
    <location>
        <begin position="69"/>
        <end position="98"/>
    </location>
</feature>
<evidence type="ECO:0000256" key="4">
    <source>
        <dbReference type="ARBA" id="ARBA00023136"/>
    </source>
</evidence>
<dbReference type="Pfam" id="PF02674">
    <property type="entry name" value="Colicin_V"/>
    <property type="match status" value="1"/>
</dbReference>
<feature type="transmembrane region" description="Helical" evidence="5">
    <location>
        <begin position="104"/>
        <end position="130"/>
    </location>
</feature>
<dbReference type="InterPro" id="IPR003825">
    <property type="entry name" value="Colicin-V_CvpA"/>
</dbReference>
<keyword evidence="2 5" id="KW-0812">Transmembrane</keyword>
<dbReference type="EMBL" id="CACVAT010000352">
    <property type="protein sequence ID" value="CAA6821031.1"/>
    <property type="molecule type" value="Genomic_DNA"/>
</dbReference>
<gene>
    <name evidence="6" type="ORF">HELGO_WM15733</name>
</gene>
<organism evidence="6">
    <name type="scientific">uncultured Thiotrichaceae bacterium</name>
    <dbReference type="NCBI Taxonomy" id="298394"/>
    <lineage>
        <taxon>Bacteria</taxon>
        <taxon>Pseudomonadati</taxon>
        <taxon>Pseudomonadota</taxon>
        <taxon>Gammaproteobacteria</taxon>
        <taxon>Thiotrichales</taxon>
        <taxon>Thiotrichaceae</taxon>
        <taxon>environmental samples</taxon>
    </lineage>
</organism>
<dbReference type="PANTHER" id="PTHR36926">
    <property type="entry name" value="COLICIN V PRODUCTION PROTEIN"/>
    <property type="match status" value="1"/>
</dbReference>
<keyword evidence="3 5" id="KW-1133">Transmembrane helix</keyword>
<accession>A0A6S6TCP8</accession>
<protein>
    <submittedName>
        <fullName evidence="6">Colicin V production protein</fullName>
    </submittedName>
</protein>
<evidence type="ECO:0000256" key="1">
    <source>
        <dbReference type="ARBA" id="ARBA00004141"/>
    </source>
</evidence>